<evidence type="ECO:0000259" key="4">
    <source>
        <dbReference type="PROSITE" id="PS51037"/>
    </source>
</evidence>
<gene>
    <name evidence="5" type="ORF">SCHPADRAFT_992045</name>
</gene>
<dbReference type="OrthoDB" id="1741717at2759"/>
<keyword evidence="6" id="KW-1185">Reference proteome</keyword>
<dbReference type="Gene3D" id="2.60.40.1970">
    <property type="entry name" value="YEATS domain"/>
    <property type="match status" value="1"/>
</dbReference>
<evidence type="ECO:0000313" key="5">
    <source>
        <dbReference type="EMBL" id="KLO20728.1"/>
    </source>
</evidence>
<dbReference type="EMBL" id="KQ085882">
    <property type="protein sequence ID" value="KLO20728.1"/>
    <property type="molecule type" value="Genomic_DNA"/>
</dbReference>
<evidence type="ECO:0000256" key="1">
    <source>
        <dbReference type="ARBA" id="ARBA00023242"/>
    </source>
</evidence>
<dbReference type="STRING" id="27342.A0A0H2SFV3"/>
<dbReference type="InterPro" id="IPR055129">
    <property type="entry name" value="YEATS_dom"/>
</dbReference>
<dbReference type="AlphaFoldDB" id="A0A0H2SFV3"/>
<evidence type="ECO:0000313" key="6">
    <source>
        <dbReference type="Proteomes" id="UP000053477"/>
    </source>
</evidence>
<dbReference type="PROSITE" id="PS51037">
    <property type="entry name" value="YEATS"/>
    <property type="match status" value="1"/>
</dbReference>
<dbReference type="GO" id="GO:0005634">
    <property type="term" value="C:nucleus"/>
    <property type="evidence" value="ECO:0007669"/>
    <property type="project" value="UniProtKB-SubCell"/>
</dbReference>
<feature type="region of interest" description="Disordered" evidence="3">
    <location>
        <begin position="693"/>
        <end position="718"/>
    </location>
</feature>
<feature type="domain" description="YEATS" evidence="4">
    <location>
        <begin position="350"/>
        <end position="493"/>
    </location>
</feature>
<proteinExistence type="predicted"/>
<name>A0A0H2SFV3_9AGAM</name>
<dbReference type="InterPro" id="IPR055127">
    <property type="entry name" value="YEATS2_3HBD"/>
</dbReference>
<organism evidence="5 6">
    <name type="scientific">Schizopora paradoxa</name>
    <dbReference type="NCBI Taxonomy" id="27342"/>
    <lineage>
        <taxon>Eukaryota</taxon>
        <taxon>Fungi</taxon>
        <taxon>Dikarya</taxon>
        <taxon>Basidiomycota</taxon>
        <taxon>Agaricomycotina</taxon>
        <taxon>Agaricomycetes</taxon>
        <taxon>Hymenochaetales</taxon>
        <taxon>Schizoporaceae</taxon>
        <taxon>Schizopora</taxon>
    </lineage>
</organism>
<dbReference type="InterPro" id="IPR058706">
    <property type="entry name" value="zf-C2H2_AHC1-like"/>
</dbReference>
<keyword evidence="1 2" id="KW-0539">Nucleus</keyword>
<dbReference type="Pfam" id="PF25909">
    <property type="entry name" value="zf-C2H2_AHC1"/>
    <property type="match status" value="1"/>
</dbReference>
<dbReference type="InParanoid" id="A0A0H2SFV3"/>
<dbReference type="Pfam" id="PF22951">
    <property type="entry name" value="3HBD"/>
    <property type="match status" value="1"/>
</dbReference>
<evidence type="ECO:0000256" key="3">
    <source>
        <dbReference type="SAM" id="MobiDB-lite"/>
    </source>
</evidence>
<protein>
    <recommendedName>
        <fullName evidence="4">YEATS domain-containing protein</fullName>
    </recommendedName>
</protein>
<accession>A0A0H2SFV3</accession>
<feature type="region of interest" description="Disordered" evidence="3">
    <location>
        <begin position="786"/>
        <end position="822"/>
    </location>
</feature>
<comment type="subcellular location">
    <subcellularLocation>
        <location evidence="2">Nucleus</location>
    </subcellularLocation>
</comment>
<evidence type="ECO:0000256" key="2">
    <source>
        <dbReference type="PROSITE-ProRule" id="PRU00376"/>
    </source>
</evidence>
<reference evidence="5 6" key="1">
    <citation type="submission" date="2015-04" db="EMBL/GenBank/DDBJ databases">
        <title>Complete genome sequence of Schizopora paradoxa KUC8140, a cosmopolitan wood degrader in East Asia.</title>
        <authorList>
            <consortium name="DOE Joint Genome Institute"/>
            <person name="Min B."/>
            <person name="Park H."/>
            <person name="Jang Y."/>
            <person name="Kim J.-J."/>
            <person name="Kim K.H."/>
            <person name="Pangilinan J."/>
            <person name="Lipzen A."/>
            <person name="Riley R."/>
            <person name="Grigoriev I.V."/>
            <person name="Spatafora J.W."/>
            <person name="Choi I.-G."/>
        </authorList>
    </citation>
    <scope>NUCLEOTIDE SEQUENCE [LARGE SCALE GENOMIC DNA]</scope>
    <source>
        <strain evidence="5 6">KUC8140</strain>
    </source>
</reference>
<sequence>MDCVGHFVPNYDFTTAVRDEVQLEIGIRTRLKQVIEARLRWAHTLKDALENEVKQEGEPFIVDSLQLFPTVAKDVHSTIESGCEFLFARQSIDETILQKEVLRASVPPPPESATGRLRNPPAFRQRPDKYDSKKELYICDPSSTPSLIYKIACADCGRADFPGVQGLLNHARLKHSVEYANHDACIQRCAVVVPEDEVETFTRNGIEITGMQASLRRLFEMALGASVGLLGEESTAVKQAIENDVAEAEAPGGSILTKTLGHHVDTPALAPFLGRAPKRRQINTYDEDDVVDVLGEDETNETNALTRWKMTYQKRSQGVDSTEDAAIEDVEDIAPPSIPHTVSQDVSSQTGSRFHITARVILSDWSLRLSDSMIKKNGGSVTHRWMLSVHSPSYSFHASTIISKVIIRPLTIPAPSGFSEPITITEPPFSAMGTADKPFLAGVTLEWAGSANKPTHLEHFVDMDLNHSPKPVLGDEQYVDVELDRNTVFLPRREDKWEMDWFSDSDQKRRADGSSSTKRAESNAEHIIRLKALLPRFPMTRKGGSLRTAPRVPYLLPQSAAHFLEMVPGRRKAIQWGRARAIWEAYCNTPTPAQPSENTISSPLDVYRWLEQEGHFPKPQVVANANASSGKGKEKATAETPELYCAVCGYLSSLHPQATTIDGRASPVYCILPEWMRRPPLLDAHLLRARNPIPKVPPRPAQKKLKVAAPRTTPSNRELATAVDPTLTLAVNRVASSLQLPCLKTWKAGPEGLHDADDLFGALGPSAVLALATKTLIRRLVDGGVRASEQQPLPPGAPPRSALPSSRKDKNSKQSSAMTRKRILTPAHIMQGVCNRSPSVSSTPTTSTRYDGMEALLVALGRLGTTEGLENLL</sequence>
<dbReference type="Proteomes" id="UP000053477">
    <property type="component" value="Unassembled WGS sequence"/>
</dbReference>
<feature type="region of interest" description="Disordered" evidence="3">
    <location>
        <begin position="105"/>
        <end position="125"/>
    </location>
</feature>
<dbReference type="InterPro" id="IPR038704">
    <property type="entry name" value="YEAST_sf"/>
</dbReference>